<feature type="compositionally biased region" description="Basic and acidic residues" evidence="1">
    <location>
        <begin position="11"/>
        <end position="28"/>
    </location>
</feature>
<evidence type="ECO:0000256" key="1">
    <source>
        <dbReference type="SAM" id="MobiDB-lite"/>
    </source>
</evidence>
<proteinExistence type="predicted"/>
<feature type="region of interest" description="Disordered" evidence="1">
    <location>
        <begin position="1"/>
        <end position="28"/>
    </location>
</feature>
<evidence type="ECO:0000313" key="4">
    <source>
        <dbReference type="Proteomes" id="UP000824058"/>
    </source>
</evidence>
<comment type="caution">
    <text evidence="3">The sequence shown here is derived from an EMBL/GenBank/DDBJ whole genome shotgun (WGS) entry which is preliminary data.</text>
</comment>
<dbReference type="AlphaFoldDB" id="A0A9D2FUJ8"/>
<keyword evidence="2" id="KW-1133">Transmembrane helix</keyword>
<keyword evidence="2" id="KW-0812">Transmembrane</keyword>
<organism evidence="3 4">
    <name type="scientific">Candidatus Streptococcus faecavium</name>
    <dbReference type="NCBI Taxonomy" id="2838763"/>
    <lineage>
        <taxon>Bacteria</taxon>
        <taxon>Bacillati</taxon>
        <taxon>Bacillota</taxon>
        <taxon>Bacilli</taxon>
        <taxon>Lactobacillales</taxon>
        <taxon>Streptococcaceae</taxon>
        <taxon>Streptococcus</taxon>
    </lineage>
</organism>
<keyword evidence="2" id="KW-0472">Membrane</keyword>
<dbReference type="Proteomes" id="UP000824058">
    <property type="component" value="Unassembled WGS sequence"/>
</dbReference>
<reference evidence="3" key="2">
    <citation type="submission" date="2021-04" db="EMBL/GenBank/DDBJ databases">
        <authorList>
            <person name="Gilroy R."/>
        </authorList>
    </citation>
    <scope>NUCLEOTIDE SEQUENCE</scope>
    <source>
        <strain evidence="3">ChiBcolR9-63</strain>
    </source>
</reference>
<evidence type="ECO:0000256" key="2">
    <source>
        <dbReference type="SAM" id="Phobius"/>
    </source>
</evidence>
<reference evidence="3" key="1">
    <citation type="journal article" date="2021" name="PeerJ">
        <title>Extensive microbial diversity within the chicken gut microbiome revealed by metagenomics and culture.</title>
        <authorList>
            <person name="Gilroy R."/>
            <person name="Ravi A."/>
            <person name="Getino M."/>
            <person name="Pursley I."/>
            <person name="Horton D.L."/>
            <person name="Alikhan N.F."/>
            <person name="Baker D."/>
            <person name="Gharbi K."/>
            <person name="Hall N."/>
            <person name="Watson M."/>
            <person name="Adriaenssens E.M."/>
            <person name="Foster-Nyarko E."/>
            <person name="Jarju S."/>
            <person name="Secka A."/>
            <person name="Antonio M."/>
            <person name="Oren A."/>
            <person name="Chaudhuri R.R."/>
            <person name="La Ragione R."/>
            <person name="Hildebrand F."/>
            <person name="Pallen M.J."/>
        </authorList>
    </citation>
    <scope>NUCLEOTIDE SEQUENCE</scope>
    <source>
        <strain evidence="3">ChiBcolR9-63</strain>
    </source>
</reference>
<feature type="transmembrane region" description="Helical" evidence="2">
    <location>
        <begin position="33"/>
        <end position="54"/>
    </location>
</feature>
<dbReference type="EMBL" id="DXBD01000028">
    <property type="protein sequence ID" value="HIZ67579.1"/>
    <property type="molecule type" value="Genomic_DNA"/>
</dbReference>
<protein>
    <submittedName>
        <fullName evidence="3">Uncharacterized protein</fullName>
    </submittedName>
</protein>
<gene>
    <name evidence="3" type="ORF">H9965_03805</name>
</gene>
<accession>A0A9D2FUJ8</accession>
<evidence type="ECO:0000313" key="3">
    <source>
        <dbReference type="EMBL" id="HIZ67579.1"/>
    </source>
</evidence>
<sequence>MSGKNDLLNEEIERQLKEARNEPSEEEKEKPNIFYTVVIVIMSMIMIGSLLRVLF</sequence>
<name>A0A9D2FUJ8_9STRE</name>